<feature type="compositionally biased region" description="Polar residues" evidence="6">
    <location>
        <begin position="565"/>
        <end position="575"/>
    </location>
</feature>
<comment type="pathway">
    <text evidence="3">Nitrogen metabolism.</text>
</comment>
<evidence type="ECO:0000256" key="3">
    <source>
        <dbReference type="ARBA" id="ARBA00004909"/>
    </source>
</evidence>
<dbReference type="Pfam" id="PF01645">
    <property type="entry name" value="Glu_synthase"/>
    <property type="match status" value="2"/>
</dbReference>
<sequence length="1032" mass="112537">TYYSIKSGENEDRYLNQEPENNRRSAIKQVASGRFGVTSSYLAHADDLQIKMAQGAKPGEGGELPGYKVSKDIAKTRHSIPGVGLISPPPHHDIYSIEDLAELIYDLKCANPNARISVKLVSEVGVGVVAAGVAKGKAEHIVISGHDGGTGASSWTGIKNAGLPWELGIAETHQVLVLNNLRSRVIVQADGQIRTVFCDGVGDHGCEYMTGGCVLILGLTGRNFAAGMSGGIAYVLDESGVFPQKHADRGLPPHSIIINMKGSAGQSFCAFMTKGIHVTLEGDANDYVGKGLSGGEIVIFPPKNSPVEAKSGDNVIVGNVCLYGATCGKAFFRGIAAERFCVRNSGAIAVVESQFMLIFTGFDVVVAALLGADEFGFSTAPLIVMGCTMMRKCHLNTCPVGIATQDPILRKKFEGKPEHVVNYLFMIAEEVRQYMASAGIRKFQDLIGRTDLLCVKDTGNQKAKTLNFTPILKNALHMRPGVNIVGGKVNKEMVELLPLEKQEDIDLVLSLLKEFHEKTGSIIAKNLIDEWPKPASRFTKVFPYEYQRALKQMAEEAAAEKKDNATLNGGDTTDASAKVAAGEPKVQDIEDTVKDGVMEKKRLEKILDKTRGFVKYKREMAPYRAAEKRLKDWDEIYDSAHVRKGLRVQAARCMECGVPFCQSSHGCPLGNIIPKWNDLVFQNNWKEALRQLLQTNNFPEFTGRVCPAPCEGACVLGISEPPVAIKSIECAIIDHAFEQGWIQPQPPSNRTGKKVAVVGSGPAGLAAAHQLNKDLYEENDALLLTVGATWPRDLPIPGRQLEGIFFAMTFLETWQKKQMGNEINLGQLSAKDKDVGAKSITSFEILPQPPPSRGNDNPWPQWPRVFKVDYGHEEVRVKFGRDPRQFNTLSKEFIDGGKGHVTGIRTVKVEWTKDDDTGRWKMNEVEGSEKVIPCDLVLLAMGFLGPERHIANELDLALDPRSNVETAEGRYSTSIPRIFAAGDCRRGQSLVVWAISEGRQAAREIDAFLMGSSTLPGPGGVIQTLTLTSQKG</sequence>
<proteinExistence type="inferred from homology"/>
<dbReference type="SUPFAM" id="SSF46548">
    <property type="entry name" value="alpha-helical ferredoxin"/>
    <property type="match status" value="1"/>
</dbReference>
<dbReference type="FunFam" id="1.10.1060.10:FF:000006">
    <property type="entry name" value="Glutamate synthase (NADPH/NADH)"/>
    <property type="match status" value="1"/>
</dbReference>
<keyword evidence="12" id="KW-1185">Reference proteome</keyword>
<feature type="non-terminal residue" evidence="11">
    <location>
        <position position="1"/>
    </location>
</feature>
<organism evidence="11 12">
    <name type="scientific">Ladona fulva</name>
    <name type="common">Scarce chaser dragonfly</name>
    <name type="synonym">Libellula fulva</name>
    <dbReference type="NCBI Taxonomy" id="123851"/>
    <lineage>
        <taxon>Eukaryota</taxon>
        <taxon>Metazoa</taxon>
        <taxon>Ecdysozoa</taxon>
        <taxon>Arthropoda</taxon>
        <taxon>Hexapoda</taxon>
        <taxon>Insecta</taxon>
        <taxon>Pterygota</taxon>
        <taxon>Palaeoptera</taxon>
        <taxon>Odonata</taxon>
        <taxon>Epiprocta</taxon>
        <taxon>Anisoptera</taxon>
        <taxon>Libelluloidea</taxon>
        <taxon>Libellulidae</taxon>
        <taxon>Ladona</taxon>
    </lineage>
</organism>
<dbReference type="Gene3D" id="3.20.20.70">
    <property type="entry name" value="Aldolase class I"/>
    <property type="match status" value="2"/>
</dbReference>
<dbReference type="SUPFAM" id="SSF51395">
    <property type="entry name" value="FMN-linked oxidoreductases"/>
    <property type="match status" value="2"/>
</dbReference>
<dbReference type="InterPro" id="IPR023753">
    <property type="entry name" value="FAD/NAD-binding_dom"/>
</dbReference>
<dbReference type="EMBL" id="KZ309449">
    <property type="protein sequence ID" value="KAG8238839.1"/>
    <property type="molecule type" value="Genomic_DNA"/>
</dbReference>
<evidence type="ECO:0000313" key="11">
    <source>
        <dbReference type="EMBL" id="KAG8238839.1"/>
    </source>
</evidence>
<evidence type="ECO:0000259" key="9">
    <source>
        <dbReference type="Pfam" id="PF07992"/>
    </source>
</evidence>
<dbReference type="Gene3D" id="1.10.1060.10">
    <property type="entry name" value="Alpha-helical ferredoxin"/>
    <property type="match status" value="1"/>
</dbReference>
<dbReference type="InterPro" id="IPR051394">
    <property type="entry name" value="Glutamate_Synthase"/>
</dbReference>
<feature type="domain" description="Glutamate synthase" evidence="8">
    <location>
        <begin position="17"/>
        <end position="195"/>
    </location>
</feature>
<feature type="domain" description="Dihydroprymidine dehydrogenase" evidence="10">
    <location>
        <begin position="631"/>
        <end position="740"/>
    </location>
</feature>
<evidence type="ECO:0000256" key="1">
    <source>
        <dbReference type="ARBA" id="ARBA00001974"/>
    </source>
</evidence>
<dbReference type="InterPro" id="IPR002932">
    <property type="entry name" value="Glu_synthdom"/>
</dbReference>
<evidence type="ECO:0000256" key="6">
    <source>
        <dbReference type="SAM" id="MobiDB-lite"/>
    </source>
</evidence>
<dbReference type="PANTHER" id="PTHR43100:SF1">
    <property type="entry name" value="GLUTAMATE SYNTHASE [NADPH] SMALL CHAIN"/>
    <property type="match status" value="1"/>
</dbReference>
<dbReference type="InterPro" id="IPR002489">
    <property type="entry name" value="Glu_synth_asu_C"/>
</dbReference>
<dbReference type="PANTHER" id="PTHR43100">
    <property type="entry name" value="GLUTAMATE SYNTHASE [NADPH] SMALL CHAIN"/>
    <property type="match status" value="1"/>
</dbReference>
<evidence type="ECO:0000256" key="2">
    <source>
        <dbReference type="ARBA" id="ARBA00004802"/>
    </source>
</evidence>
<dbReference type="InterPro" id="IPR036188">
    <property type="entry name" value="FAD/NAD-bd_sf"/>
</dbReference>
<protein>
    <recommendedName>
        <fullName evidence="13">Glutamate synthase</fullName>
    </recommendedName>
</protein>
<feature type="region of interest" description="Disordered" evidence="6">
    <location>
        <begin position="561"/>
        <end position="583"/>
    </location>
</feature>
<dbReference type="Pfam" id="PF01493">
    <property type="entry name" value="GXGXG"/>
    <property type="match status" value="1"/>
</dbReference>
<feature type="domain" description="Glutamate synthase alpha subunit C-terminal" evidence="7">
    <location>
        <begin position="242"/>
        <end position="353"/>
    </location>
</feature>
<evidence type="ECO:0000259" key="7">
    <source>
        <dbReference type="Pfam" id="PF01493"/>
    </source>
</evidence>
<name>A0A8K0KP22_LADFU</name>
<dbReference type="UniPathway" id="UPA00045"/>
<keyword evidence="5" id="KW-0274">FAD</keyword>
<dbReference type="GO" id="GO:0051536">
    <property type="term" value="F:iron-sulfur cluster binding"/>
    <property type="evidence" value="ECO:0007669"/>
    <property type="project" value="InterPro"/>
</dbReference>
<dbReference type="GO" id="GO:0015930">
    <property type="term" value="F:glutamate synthase activity"/>
    <property type="evidence" value="ECO:0007669"/>
    <property type="project" value="InterPro"/>
</dbReference>
<accession>A0A8K0KP22</accession>
<dbReference type="Proteomes" id="UP000792457">
    <property type="component" value="Unassembled WGS sequence"/>
</dbReference>
<dbReference type="InterPro" id="IPR036485">
    <property type="entry name" value="Glu_synth_asu_C_sf"/>
</dbReference>
<comment type="cofactor">
    <cofactor evidence="1">
        <name>FAD</name>
        <dbReference type="ChEBI" id="CHEBI:57692"/>
    </cofactor>
</comment>
<dbReference type="AlphaFoldDB" id="A0A8K0KP22"/>
<dbReference type="GO" id="GO:0006537">
    <property type="term" value="P:glutamate biosynthetic process"/>
    <property type="evidence" value="ECO:0007669"/>
    <property type="project" value="InterPro"/>
</dbReference>
<dbReference type="InterPro" id="IPR009051">
    <property type="entry name" value="Helical_ferredxn"/>
</dbReference>
<evidence type="ECO:0000256" key="5">
    <source>
        <dbReference type="ARBA" id="ARBA00022827"/>
    </source>
</evidence>
<evidence type="ECO:0000256" key="4">
    <source>
        <dbReference type="ARBA" id="ARBA00009716"/>
    </source>
</evidence>
<gene>
    <name evidence="11" type="ORF">J437_LFUL018602</name>
</gene>
<dbReference type="OrthoDB" id="4327079at2759"/>
<dbReference type="Pfam" id="PF14691">
    <property type="entry name" value="Fer4_20"/>
    <property type="match status" value="1"/>
</dbReference>
<keyword evidence="5" id="KW-0285">Flavoprotein</keyword>
<evidence type="ECO:0008006" key="13">
    <source>
        <dbReference type="Google" id="ProtNLM"/>
    </source>
</evidence>
<dbReference type="SUPFAM" id="SSF51905">
    <property type="entry name" value="FAD/NAD(P)-binding domain"/>
    <property type="match status" value="1"/>
</dbReference>
<evidence type="ECO:0000259" key="10">
    <source>
        <dbReference type="Pfam" id="PF14691"/>
    </source>
</evidence>
<dbReference type="InterPro" id="IPR013785">
    <property type="entry name" value="Aldolase_TIM"/>
</dbReference>
<dbReference type="SUPFAM" id="SSF69336">
    <property type="entry name" value="Alpha subunit of glutamate synthase, C-terminal domain"/>
    <property type="match status" value="3"/>
</dbReference>
<comment type="pathway">
    <text evidence="2">Energy metabolism; nitrogen metabolism.</text>
</comment>
<dbReference type="Gene3D" id="3.50.50.60">
    <property type="entry name" value="FAD/NAD(P)-binding domain"/>
    <property type="match status" value="1"/>
</dbReference>
<dbReference type="CDD" id="cd02808">
    <property type="entry name" value="GltS_FMN"/>
    <property type="match status" value="1"/>
</dbReference>
<evidence type="ECO:0000313" key="12">
    <source>
        <dbReference type="Proteomes" id="UP000792457"/>
    </source>
</evidence>
<comment type="similarity">
    <text evidence="4">Belongs to the glutamate synthase family.</text>
</comment>
<reference evidence="11" key="1">
    <citation type="submission" date="2013-04" db="EMBL/GenBank/DDBJ databases">
        <authorList>
            <person name="Qu J."/>
            <person name="Murali S.C."/>
            <person name="Bandaranaike D."/>
            <person name="Bellair M."/>
            <person name="Blankenburg K."/>
            <person name="Chao H."/>
            <person name="Dinh H."/>
            <person name="Doddapaneni H."/>
            <person name="Downs B."/>
            <person name="Dugan-Rocha S."/>
            <person name="Elkadiri S."/>
            <person name="Gnanaolivu R.D."/>
            <person name="Hernandez B."/>
            <person name="Javaid M."/>
            <person name="Jayaseelan J.C."/>
            <person name="Lee S."/>
            <person name="Li M."/>
            <person name="Ming W."/>
            <person name="Munidasa M."/>
            <person name="Muniz J."/>
            <person name="Nguyen L."/>
            <person name="Ongeri F."/>
            <person name="Osuji N."/>
            <person name="Pu L.-L."/>
            <person name="Puazo M."/>
            <person name="Qu C."/>
            <person name="Quiroz J."/>
            <person name="Raj R."/>
            <person name="Weissenberger G."/>
            <person name="Xin Y."/>
            <person name="Zou X."/>
            <person name="Han Y."/>
            <person name="Richards S."/>
            <person name="Worley K."/>
            <person name="Muzny D."/>
            <person name="Gibbs R."/>
        </authorList>
    </citation>
    <scope>NUCLEOTIDE SEQUENCE</scope>
    <source>
        <strain evidence="11">Sampled in the wild</strain>
    </source>
</reference>
<dbReference type="PRINTS" id="PR00368">
    <property type="entry name" value="FADPNR"/>
</dbReference>
<dbReference type="Pfam" id="PF07992">
    <property type="entry name" value="Pyr_redox_2"/>
    <property type="match status" value="1"/>
</dbReference>
<feature type="domain" description="Glutamate synthase" evidence="8">
    <location>
        <begin position="359"/>
        <end position="440"/>
    </location>
</feature>
<feature type="domain" description="FAD/NAD(P)-binding" evidence="9">
    <location>
        <begin position="910"/>
        <end position="998"/>
    </location>
</feature>
<comment type="caution">
    <text evidence="11">The sequence shown here is derived from an EMBL/GenBank/DDBJ whole genome shotgun (WGS) entry which is preliminary data.</text>
</comment>
<reference evidence="11" key="2">
    <citation type="submission" date="2017-10" db="EMBL/GenBank/DDBJ databases">
        <title>Ladona fulva Genome sequencing and assembly.</title>
        <authorList>
            <person name="Murali S."/>
            <person name="Richards S."/>
            <person name="Bandaranaike D."/>
            <person name="Bellair M."/>
            <person name="Blankenburg K."/>
            <person name="Chao H."/>
            <person name="Dinh H."/>
            <person name="Doddapaneni H."/>
            <person name="Dugan-Rocha S."/>
            <person name="Elkadiri S."/>
            <person name="Gnanaolivu R."/>
            <person name="Hernandez B."/>
            <person name="Skinner E."/>
            <person name="Javaid M."/>
            <person name="Lee S."/>
            <person name="Li M."/>
            <person name="Ming W."/>
            <person name="Munidasa M."/>
            <person name="Muniz J."/>
            <person name="Nguyen L."/>
            <person name="Hughes D."/>
            <person name="Osuji N."/>
            <person name="Pu L.-L."/>
            <person name="Puazo M."/>
            <person name="Qu C."/>
            <person name="Quiroz J."/>
            <person name="Raj R."/>
            <person name="Weissenberger G."/>
            <person name="Xin Y."/>
            <person name="Zou X."/>
            <person name="Han Y."/>
            <person name="Worley K."/>
            <person name="Muzny D."/>
            <person name="Gibbs R."/>
        </authorList>
    </citation>
    <scope>NUCLEOTIDE SEQUENCE</scope>
    <source>
        <strain evidence="11">Sampled in the wild</strain>
    </source>
</reference>
<dbReference type="InterPro" id="IPR028261">
    <property type="entry name" value="DPD_II"/>
</dbReference>
<dbReference type="Gene3D" id="2.160.20.60">
    <property type="entry name" value="Glutamate synthase, alpha subunit, C-terminal domain"/>
    <property type="match status" value="2"/>
</dbReference>
<evidence type="ECO:0000259" key="8">
    <source>
        <dbReference type="Pfam" id="PF01645"/>
    </source>
</evidence>